<proteinExistence type="predicted"/>
<dbReference type="AlphaFoldDB" id="A0A090E5B3"/>
<dbReference type="STRING" id="69974.MPLDJ20_110019"/>
<evidence type="ECO:0000313" key="3">
    <source>
        <dbReference type="Proteomes" id="UP000045285"/>
    </source>
</evidence>
<dbReference type="Proteomes" id="UP000045285">
    <property type="component" value="Unassembled WGS sequence"/>
</dbReference>
<dbReference type="EMBL" id="CCMZ01000033">
    <property type="protein sequence ID" value="CDX22376.1"/>
    <property type="molecule type" value="Genomic_DNA"/>
</dbReference>
<reference evidence="1" key="2">
    <citation type="submission" date="2014-08" db="EMBL/GenBank/DDBJ databases">
        <authorList>
            <person name="Moulin Lionel"/>
        </authorList>
    </citation>
    <scope>NUCLEOTIDE SEQUENCE [LARGE SCALE GENOMIC DNA]</scope>
</reference>
<reference evidence="2" key="1">
    <citation type="submission" date="2014-08" db="EMBL/GenBank/DDBJ databases">
        <title>DNA barcoding of Bradysia (Diptera: Sciaridae) for detection of the immature stages on agricultural crops.</title>
        <authorList>
            <person name="Shin S."/>
            <person name="Jung S."/>
            <person name="Heller K."/>
            <person name="Menzel F."/>
            <person name="Hong T.-K."/>
            <person name="Lee H."/>
            <person name="Lee S."/>
        </authorList>
    </citation>
    <scope>NUCLEOTIDE SEQUENCE</scope>
</reference>
<keyword evidence="3" id="KW-1185">Reference proteome</keyword>
<reference evidence="3" key="3">
    <citation type="submission" date="2014-08" db="EMBL/GenBank/DDBJ databases">
        <authorList>
            <person name="Moulin L."/>
        </authorList>
    </citation>
    <scope>NUCLEOTIDE SEQUENCE [LARGE SCALE GENOMIC DNA]</scope>
</reference>
<dbReference type="EMBL" id="CCND01000012">
    <property type="protein sequence ID" value="CDX56674.1"/>
    <property type="molecule type" value="Genomic_DNA"/>
</dbReference>
<reference evidence="4" key="4">
    <citation type="submission" date="2014-08" db="EMBL/GenBank/DDBJ databases">
        <authorList>
            <person name="Edwards T."/>
        </authorList>
    </citation>
    <scope>NUCLEOTIDE SEQUENCE [LARGE SCALE GENOMIC DNA]</scope>
</reference>
<organism evidence="1 3">
    <name type="scientific">Mesorhizobium plurifarium</name>
    <dbReference type="NCBI Taxonomy" id="69974"/>
    <lineage>
        <taxon>Bacteria</taxon>
        <taxon>Pseudomonadati</taxon>
        <taxon>Pseudomonadota</taxon>
        <taxon>Alphaproteobacteria</taxon>
        <taxon>Hyphomicrobiales</taxon>
        <taxon>Phyllobacteriaceae</taxon>
        <taxon>Mesorhizobium</taxon>
    </lineage>
</organism>
<evidence type="ECO:0000313" key="4">
    <source>
        <dbReference type="Proteomes" id="UP000182888"/>
    </source>
</evidence>
<name>A0A090E5B3_MESPL</name>
<gene>
    <name evidence="2" type="ORF">MPL1032_20636</name>
    <name evidence="1" type="ORF">MPL3356_390282</name>
</gene>
<dbReference type="Proteomes" id="UP000182888">
    <property type="component" value="Unassembled WGS sequence"/>
</dbReference>
<evidence type="ECO:0000313" key="2">
    <source>
        <dbReference type="EMBL" id="CDX56674.1"/>
    </source>
</evidence>
<protein>
    <submittedName>
        <fullName evidence="1">Uncharacterized protein</fullName>
    </submittedName>
</protein>
<accession>A0A090E5B3</accession>
<sequence length="60" mass="6695">MVTAKLHGVELVRGQKWTVRVTAYGTTLIFPFEAEQHARSYADGQAFRLGVEVVELKDCA</sequence>
<evidence type="ECO:0000313" key="1">
    <source>
        <dbReference type="EMBL" id="CDX22376.1"/>
    </source>
</evidence>